<reference evidence="1 2" key="1">
    <citation type="submission" date="2011-02" db="EMBL/GenBank/DDBJ databases">
        <title>The Genome Sequence of Sphaeroforma arctica JP610.</title>
        <authorList>
            <consortium name="The Broad Institute Genome Sequencing Platform"/>
            <person name="Russ C."/>
            <person name="Cuomo C."/>
            <person name="Young S.K."/>
            <person name="Zeng Q."/>
            <person name="Gargeya S."/>
            <person name="Alvarado L."/>
            <person name="Berlin A."/>
            <person name="Chapman S.B."/>
            <person name="Chen Z."/>
            <person name="Freedman E."/>
            <person name="Gellesch M."/>
            <person name="Goldberg J."/>
            <person name="Griggs A."/>
            <person name="Gujja S."/>
            <person name="Heilman E."/>
            <person name="Heiman D."/>
            <person name="Howarth C."/>
            <person name="Mehta T."/>
            <person name="Neiman D."/>
            <person name="Pearson M."/>
            <person name="Roberts A."/>
            <person name="Saif S."/>
            <person name="Shea T."/>
            <person name="Shenoy N."/>
            <person name="Sisk P."/>
            <person name="Stolte C."/>
            <person name="Sykes S."/>
            <person name="White J."/>
            <person name="Yandava C."/>
            <person name="Burger G."/>
            <person name="Gray M.W."/>
            <person name="Holland P.W.H."/>
            <person name="King N."/>
            <person name="Lang F.B.F."/>
            <person name="Roger A.J."/>
            <person name="Ruiz-Trillo I."/>
            <person name="Haas B."/>
            <person name="Nusbaum C."/>
            <person name="Birren B."/>
        </authorList>
    </citation>
    <scope>NUCLEOTIDE SEQUENCE [LARGE SCALE GENOMIC DNA]</scope>
    <source>
        <strain evidence="1 2">JP610</strain>
    </source>
</reference>
<dbReference type="GeneID" id="25909667"/>
<evidence type="ECO:0000313" key="1">
    <source>
        <dbReference type="EMBL" id="KNC78404.1"/>
    </source>
</evidence>
<evidence type="ECO:0000313" key="2">
    <source>
        <dbReference type="Proteomes" id="UP000054560"/>
    </source>
</evidence>
<gene>
    <name evidence="1" type="ORF">SARC_09163</name>
</gene>
<organism evidence="1 2">
    <name type="scientific">Sphaeroforma arctica JP610</name>
    <dbReference type="NCBI Taxonomy" id="667725"/>
    <lineage>
        <taxon>Eukaryota</taxon>
        <taxon>Ichthyosporea</taxon>
        <taxon>Ichthyophonida</taxon>
        <taxon>Sphaeroforma</taxon>
    </lineage>
</organism>
<dbReference type="EMBL" id="KQ242495">
    <property type="protein sequence ID" value="KNC78404.1"/>
    <property type="molecule type" value="Genomic_DNA"/>
</dbReference>
<dbReference type="AlphaFoldDB" id="A0A0L0FNT3"/>
<protein>
    <submittedName>
        <fullName evidence="1">Uncharacterized protein</fullName>
    </submittedName>
</protein>
<sequence>MYEYLDQSVLIELYPLLPNDPGVLDVERVLLENFGAPSYLFVPLYVVDLHAKATDMSDNVTAAAWSRAVMIMS</sequence>
<name>A0A0L0FNT3_9EUKA</name>
<dbReference type="RefSeq" id="XP_014152306.1">
    <property type="nucleotide sequence ID" value="XM_014296831.1"/>
</dbReference>
<proteinExistence type="predicted"/>
<keyword evidence="2" id="KW-1185">Reference proteome</keyword>
<dbReference type="Proteomes" id="UP000054560">
    <property type="component" value="Unassembled WGS sequence"/>
</dbReference>
<accession>A0A0L0FNT3</accession>